<evidence type="ECO:0000313" key="2">
    <source>
        <dbReference type="Proteomes" id="UP000785200"/>
    </source>
</evidence>
<protein>
    <submittedName>
        <fullName evidence="1">Kanamycin B dioxygenase</fullName>
    </submittedName>
</protein>
<proteinExistence type="predicted"/>
<dbReference type="AlphaFoldDB" id="A0A9P6VQT7"/>
<keyword evidence="1" id="KW-0560">Oxidoreductase</keyword>
<comment type="caution">
    <text evidence="1">The sequence shown here is derived from an EMBL/GenBank/DDBJ whole genome shotgun (WGS) entry which is preliminary data.</text>
</comment>
<dbReference type="InterPro" id="IPR051961">
    <property type="entry name" value="Fungal_Metabolite_Diox"/>
</dbReference>
<dbReference type="EMBL" id="VNKQ01000002">
    <property type="protein sequence ID" value="KAG0652478.1"/>
    <property type="molecule type" value="Genomic_DNA"/>
</dbReference>
<keyword evidence="1" id="KW-0223">Dioxygenase</keyword>
<dbReference type="OrthoDB" id="407832at2759"/>
<dbReference type="PANTHER" id="PTHR37563">
    <property type="entry name" value="PHYTANOYL-COA DIOXYGENASE FAMILY PROTEIN (AFU_ORTHOLOGUE AFUA_2G03330)"/>
    <property type="match status" value="1"/>
</dbReference>
<dbReference type="InterPro" id="IPR008775">
    <property type="entry name" value="Phytyl_CoA_dOase-like"/>
</dbReference>
<sequence length="339" mass="37804">MISGPITSVTRTALLQARTHQLAGIAMTRAFSTNSHVVKVSSSERSSGFLNDKNLEIANRALHADGLVVLEDVIEHQKLDLLNEKMVTDALYLQGLGDKGPYNYNKGNIQQDPPLTSTYFDSSIFLNPIATQVTSSVLGPKPRLSFISSNSALPPSPLYPPSRQPVHSDADFSHPSSPFALVVNIPLITMTPENGSTEIWLGTHCFGKECQEGEHGERASGRIREGFLEQRRKTRAPCQPVVQKGSVVVRDLRLWHAGMPNWGNDVRVMLAMIHFSGWFRNPMDVNFSEHVKEELGKCSEDLRIQGKFVSEEKLLGSYLEGKYGNAYYFDQREKLDVEF</sequence>
<dbReference type="GO" id="GO:0051213">
    <property type="term" value="F:dioxygenase activity"/>
    <property type="evidence" value="ECO:0007669"/>
    <property type="project" value="UniProtKB-KW"/>
</dbReference>
<dbReference type="Pfam" id="PF05721">
    <property type="entry name" value="PhyH"/>
    <property type="match status" value="1"/>
</dbReference>
<dbReference type="PANTHER" id="PTHR37563:SF2">
    <property type="entry name" value="PHYTANOYL-COA DIOXYGENASE FAMILY PROTEIN (AFU_ORTHOLOGUE AFUA_2G03330)"/>
    <property type="match status" value="1"/>
</dbReference>
<accession>A0A9P6VQT7</accession>
<dbReference type="SUPFAM" id="SSF51197">
    <property type="entry name" value="Clavaminate synthase-like"/>
    <property type="match status" value="1"/>
</dbReference>
<reference evidence="1" key="1">
    <citation type="submission" date="2019-07" db="EMBL/GenBank/DDBJ databases">
        <title>Hyphodiscus hymeniophilus genome sequencing and assembly.</title>
        <authorList>
            <person name="Kramer G."/>
            <person name="Nodwell J."/>
        </authorList>
    </citation>
    <scope>NUCLEOTIDE SEQUENCE</scope>
    <source>
        <strain evidence="1">ATCC 34498</strain>
    </source>
</reference>
<dbReference type="Proteomes" id="UP000785200">
    <property type="component" value="Unassembled WGS sequence"/>
</dbReference>
<gene>
    <name evidence="1" type="ORF">D0Z07_0676</name>
</gene>
<name>A0A9P6VQT7_9HELO</name>
<keyword evidence="2" id="KW-1185">Reference proteome</keyword>
<dbReference type="Gene3D" id="2.60.120.620">
    <property type="entry name" value="q2cbj1_9rhob like domain"/>
    <property type="match status" value="1"/>
</dbReference>
<evidence type="ECO:0000313" key="1">
    <source>
        <dbReference type="EMBL" id="KAG0652478.1"/>
    </source>
</evidence>
<organism evidence="1 2">
    <name type="scientific">Hyphodiscus hymeniophilus</name>
    <dbReference type="NCBI Taxonomy" id="353542"/>
    <lineage>
        <taxon>Eukaryota</taxon>
        <taxon>Fungi</taxon>
        <taxon>Dikarya</taxon>
        <taxon>Ascomycota</taxon>
        <taxon>Pezizomycotina</taxon>
        <taxon>Leotiomycetes</taxon>
        <taxon>Helotiales</taxon>
        <taxon>Hyphodiscaceae</taxon>
        <taxon>Hyphodiscus</taxon>
    </lineage>
</organism>